<dbReference type="GO" id="GO:0005886">
    <property type="term" value="C:plasma membrane"/>
    <property type="evidence" value="ECO:0007669"/>
    <property type="project" value="UniProtKB-SubCell"/>
</dbReference>
<organism evidence="8 9">
    <name type="scientific">Methylotuvimicrobium alcaliphilum (strain DSM 19304 / NCIMB 14124 / VKM B-2133 / 20Z)</name>
    <name type="common">Methylomicrobium alcaliphilum</name>
    <dbReference type="NCBI Taxonomy" id="1091494"/>
    <lineage>
        <taxon>Bacteria</taxon>
        <taxon>Pseudomonadati</taxon>
        <taxon>Pseudomonadota</taxon>
        <taxon>Gammaproteobacteria</taxon>
        <taxon>Methylococcales</taxon>
        <taxon>Methylococcaceae</taxon>
        <taxon>Methylotuvimicrobium</taxon>
    </lineage>
</organism>
<name>G4SYV1_META2</name>
<comment type="subcellular location">
    <subcellularLocation>
        <location evidence="1">Cell membrane</location>
        <topology evidence="1">Multi-pass membrane protein</topology>
    </subcellularLocation>
</comment>
<dbReference type="PATRIC" id="fig|271065.3.peg.2796"/>
<evidence type="ECO:0000256" key="1">
    <source>
        <dbReference type="ARBA" id="ARBA00004651"/>
    </source>
</evidence>
<dbReference type="Pfam" id="PF13440">
    <property type="entry name" value="Polysacc_synt_3"/>
    <property type="match status" value="1"/>
</dbReference>
<feature type="transmembrane region" description="Helical" evidence="7">
    <location>
        <begin position="88"/>
        <end position="108"/>
    </location>
</feature>
<keyword evidence="6 7" id="KW-0472">Membrane</keyword>
<proteinExistence type="inferred from homology"/>
<reference evidence="9" key="1">
    <citation type="journal article" date="2012" name="J. Bacteriol.">
        <title>Genome sequence of the haloalkaliphilic methanotrophic bacterium Methylomicrobium alcaliphilum 20Z.</title>
        <authorList>
            <person name="Vuilleumier S."/>
            <person name="Khmelenina V.N."/>
            <person name="Bringel F."/>
            <person name="Reshetnikov A.S."/>
            <person name="Lajus A."/>
            <person name="Mangenot S."/>
            <person name="Rouy Z."/>
            <person name="Op den Camp H.J."/>
            <person name="Jetten M.S."/>
            <person name="Dispirito A.A."/>
            <person name="Dunfield P."/>
            <person name="Klotz M.G."/>
            <person name="Semrau J.D."/>
            <person name="Stein L.Y."/>
            <person name="Barbe V."/>
            <person name="Medigue C."/>
            <person name="Trotsenko Y.A."/>
            <person name="Kalyuzhnaya M.G."/>
        </authorList>
    </citation>
    <scope>NUCLEOTIDE SEQUENCE [LARGE SCALE GENOMIC DNA]</scope>
    <source>
        <strain evidence="9">DSM 19304 / NCIMB 14124 / VKM B-2133 / 20Z</strain>
    </source>
</reference>
<evidence type="ECO:0000313" key="9">
    <source>
        <dbReference type="Proteomes" id="UP000008315"/>
    </source>
</evidence>
<dbReference type="PANTHER" id="PTHR30250:SF10">
    <property type="entry name" value="LIPOPOLYSACCHARIDE BIOSYNTHESIS PROTEIN WZXC"/>
    <property type="match status" value="1"/>
</dbReference>
<dbReference type="PANTHER" id="PTHR30250">
    <property type="entry name" value="PST FAMILY PREDICTED COLANIC ACID TRANSPORTER"/>
    <property type="match status" value="1"/>
</dbReference>
<protein>
    <submittedName>
        <fullName evidence="8">Polysaccharide biosynthesis protein</fullName>
    </submittedName>
</protein>
<keyword evidence="9" id="KW-1185">Reference proteome</keyword>
<keyword evidence="4 7" id="KW-0812">Transmembrane</keyword>
<keyword evidence="3" id="KW-1003">Cell membrane</keyword>
<comment type="similarity">
    <text evidence="2">Belongs to the polysaccharide synthase family.</text>
</comment>
<gene>
    <name evidence="8" type="ordered locus">MEALZ_2724</name>
</gene>
<dbReference type="InterPro" id="IPR050833">
    <property type="entry name" value="Poly_Biosynth_Transport"/>
</dbReference>
<dbReference type="Proteomes" id="UP000008315">
    <property type="component" value="Chromosome"/>
</dbReference>
<keyword evidence="5 7" id="KW-1133">Transmembrane helix</keyword>
<dbReference type="HOGENOM" id="CLU_2180732_0_0_6"/>
<evidence type="ECO:0000256" key="7">
    <source>
        <dbReference type="SAM" id="Phobius"/>
    </source>
</evidence>
<evidence type="ECO:0000313" key="8">
    <source>
        <dbReference type="EMBL" id="CCE24398.1"/>
    </source>
</evidence>
<evidence type="ECO:0000256" key="4">
    <source>
        <dbReference type="ARBA" id="ARBA00022692"/>
    </source>
</evidence>
<dbReference type="EMBL" id="FO082060">
    <property type="protein sequence ID" value="CCE24398.1"/>
    <property type="molecule type" value="Genomic_DNA"/>
</dbReference>
<dbReference type="KEGG" id="mah:MEALZ_2724"/>
<evidence type="ECO:0000256" key="6">
    <source>
        <dbReference type="ARBA" id="ARBA00023136"/>
    </source>
</evidence>
<evidence type="ECO:0000256" key="5">
    <source>
        <dbReference type="ARBA" id="ARBA00022989"/>
    </source>
</evidence>
<dbReference type="STRING" id="1091494.MEALZ_2724"/>
<sequence length="109" mass="12061">MVIARLLTPEEIGIFSVSASLIGIAHTLRDFGIANYLIQEKELTDDKIKSAFTITAIMAWTIASLLFITKDIIADFYNQPELTTIIQILSLNFVILPFSSIKMAILGVT</sequence>
<dbReference type="AlphaFoldDB" id="G4SYV1"/>
<accession>G4SYV1</accession>
<evidence type="ECO:0000256" key="3">
    <source>
        <dbReference type="ARBA" id="ARBA00022475"/>
    </source>
</evidence>
<feature type="transmembrane region" description="Helical" evidence="7">
    <location>
        <begin position="50"/>
        <end position="68"/>
    </location>
</feature>
<evidence type="ECO:0000256" key="2">
    <source>
        <dbReference type="ARBA" id="ARBA00007430"/>
    </source>
</evidence>